<evidence type="ECO:0000313" key="2">
    <source>
        <dbReference type="Proteomes" id="UP000030686"/>
    </source>
</evidence>
<name>W6QTM4_PENRF</name>
<dbReference type="EMBL" id="HG792020">
    <property type="protein sequence ID" value="CDM37504.1"/>
    <property type="molecule type" value="Genomic_DNA"/>
</dbReference>
<evidence type="ECO:0000313" key="1">
    <source>
        <dbReference type="EMBL" id="CDM37504.1"/>
    </source>
</evidence>
<dbReference type="Proteomes" id="UP000030686">
    <property type="component" value="Unassembled WGS sequence"/>
</dbReference>
<protein>
    <submittedName>
        <fullName evidence="1">Uncharacterized protein</fullName>
    </submittedName>
</protein>
<sequence length="66" mass="7241">MLIVIPHLSTRSPSRLGDVRAPDWATGLDKRGETVISEFRGTGFVGSAVRDGSRTRRGTVVSREWS</sequence>
<gene>
    <name evidence="1" type="ORF">PROQFM164_S06g000466</name>
</gene>
<proteinExistence type="predicted"/>
<dbReference type="AlphaFoldDB" id="W6QTM4"/>
<keyword evidence="2" id="KW-1185">Reference proteome</keyword>
<dbReference type="OrthoDB" id="4362247at2759"/>
<organism evidence="1 2">
    <name type="scientific">Penicillium roqueforti (strain FM164)</name>
    <dbReference type="NCBI Taxonomy" id="1365484"/>
    <lineage>
        <taxon>Eukaryota</taxon>
        <taxon>Fungi</taxon>
        <taxon>Dikarya</taxon>
        <taxon>Ascomycota</taxon>
        <taxon>Pezizomycotina</taxon>
        <taxon>Eurotiomycetes</taxon>
        <taxon>Eurotiomycetidae</taxon>
        <taxon>Eurotiales</taxon>
        <taxon>Aspergillaceae</taxon>
        <taxon>Penicillium</taxon>
    </lineage>
</organism>
<accession>W6QTM4</accession>
<reference evidence="1" key="1">
    <citation type="journal article" date="2014" name="Nat. Commun.">
        <title>Multiple recent horizontal transfers of a large genomic region in cheese making fungi.</title>
        <authorList>
            <person name="Cheeseman K."/>
            <person name="Ropars J."/>
            <person name="Renault P."/>
            <person name="Dupont J."/>
            <person name="Gouzy J."/>
            <person name="Branca A."/>
            <person name="Abraham A.L."/>
            <person name="Ceppi M."/>
            <person name="Conseiller E."/>
            <person name="Debuchy R."/>
            <person name="Malagnac F."/>
            <person name="Goarin A."/>
            <person name="Silar P."/>
            <person name="Lacoste S."/>
            <person name="Sallet E."/>
            <person name="Bensimon A."/>
            <person name="Giraud T."/>
            <person name="Brygoo Y."/>
        </authorList>
    </citation>
    <scope>NUCLEOTIDE SEQUENCE [LARGE SCALE GENOMIC DNA]</scope>
    <source>
        <strain evidence="1">FM164</strain>
    </source>
</reference>